<dbReference type="PANTHER" id="PTHR11133:SF22">
    <property type="entry name" value="ALPHA-AMINOADIPIC SEMIALDEHYDE SYNTHASE, MITOCHONDRIAL"/>
    <property type="match status" value="1"/>
</dbReference>
<protein>
    <submittedName>
        <fullName evidence="4">Putative alpha-aminoadipic semialdehyde synthase, mitochondrial</fullName>
    </submittedName>
</protein>
<dbReference type="InterPro" id="IPR051168">
    <property type="entry name" value="AASS"/>
</dbReference>
<dbReference type="InterPro" id="IPR007886">
    <property type="entry name" value="AlaDH/PNT_N"/>
</dbReference>
<reference evidence="4 5" key="1">
    <citation type="journal article" date="2017" name="PLoS Biol.">
        <title>The sea cucumber genome provides insights into morphological evolution and visceral regeneration.</title>
        <authorList>
            <person name="Zhang X."/>
            <person name="Sun L."/>
            <person name="Yuan J."/>
            <person name="Sun Y."/>
            <person name="Gao Y."/>
            <person name="Zhang L."/>
            <person name="Li S."/>
            <person name="Dai H."/>
            <person name="Hamel J.F."/>
            <person name="Liu C."/>
            <person name="Yu Y."/>
            <person name="Liu S."/>
            <person name="Lin W."/>
            <person name="Guo K."/>
            <person name="Jin S."/>
            <person name="Xu P."/>
            <person name="Storey K.B."/>
            <person name="Huan P."/>
            <person name="Zhang T."/>
            <person name="Zhou Y."/>
            <person name="Zhang J."/>
            <person name="Lin C."/>
            <person name="Li X."/>
            <person name="Xing L."/>
            <person name="Huo D."/>
            <person name="Sun M."/>
            <person name="Wang L."/>
            <person name="Mercier A."/>
            <person name="Li F."/>
            <person name="Yang H."/>
            <person name="Xiang J."/>
        </authorList>
    </citation>
    <scope>NUCLEOTIDE SEQUENCE [LARGE SCALE GENOMIC DNA]</scope>
    <source>
        <strain evidence="4">Shaxun</strain>
        <tissue evidence="4">Muscle</tissue>
    </source>
</reference>
<evidence type="ECO:0000256" key="2">
    <source>
        <dbReference type="SAM" id="MobiDB-lite"/>
    </source>
</evidence>
<evidence type="ECO:0000313" key="5">
    <source>
        <dbReference type="Proteomes" id="UP000230750"/>
    </source>
</evidence>
<organism evidence="4 5">
    <name type="scientific">Stichopus japonicus</name>
    <name type="common">Sea cucumber</name>
    <dbReference type="NCBI Taxonomy" id="307972"/>
    <lineage>
        <taxon>Eukaryota</taxon>
        <taxon>Metazoa</taxon>
        <taxon>Echinodermata</taxon>
        <taxon>Eleutherozoa</taxon>
        <taxon>Echinozoa</taxon>
        <taxon>Holothuroidea</taxon>
        <taxon>Aspidochirotacea</taxon>
        <taxon>Aspidochirotida</taxon>
        <taxon>Stichopodidae</taxon>
        <taxon>Apostichopus</taxon>
    </lineage>
</organism>
<dbReference type="AlphaFoldDB" id="A0A2G8KBX9"/>
<evidence type="ECO:0000256" key="1">
    <source>
        <dbReference type="ARBA" id="ARBA00023002"/>
    </source>
</evidence>
<dbReference type="PANTHER" id="PTHR11133">
    <property type="entry name" value="SACCHAROPINE DEHYDROGENASE"/>
    <property type="match status" value="1"/>
</dbReference>
<dbReference type="GO" id="GO:0005737">
    <property type="term" value="C:cytoplasm"/>
    <property type="evidence" value="ECO:0007669"/>
    <property type="project" value="TreeGrafter"/>
</dbReference>
<feature type="domain" description="Alanine dehydrogenase/pyridine nucleotide transhydrogenase N-terminal" evidence="3">
    <location>
        <begin position="29"/>
        <end position="160"/>
    </location>
</feature>
<dbReference type="FunFam" id="3.40.50.720:FF:000087">
    <property type="entry name" value="alpha-aminoadipic semialdehyde synthase, mitochondrial"/>
    <property type="match status" value="1"/>
</dbReference>
<keyword evidence="5" id="KW-1185">Reference proteome</keyword>
<dbReference type="STRING" id="307972.A0A2G8KBX9"/>
<dbReference type="GO" id="GO:0019878">
    <property type="term" value="P:lysine biosynthetic process via aminoadipic acid"/>
    <property type="evidence" value="ECO:0007669"/>
    <property type="project" value="TreeGrafter"/>
</dbReference>
<evidence type="ECO:0000313" key="4">
    <source>
        <dbReference type="EMBL" id="PIK45482.1"/>
    </source>
</evidence>
<gene>
    <name evidence="4" type="ORF">BSL78_17650</name>
</gene>
<dbReference type="Gene3D" id="3.40.50.720">
    <property type="entry name" value="NAD(P)-binding Rossmann-like Domain"/>
    <property type="match status" value="1"/>
</dbReference>
<feature type="region of interest" description="Disordered" evidence="2">
    <location>
        <begin position="333"/>
        <end position="354"/>
    </location>
</feature>
<dbReference type="Proteomes" id="UP000230750">
    <property type="component" value="Unassembled WGS sequence"/>
</dbReference>
<dbReference type="OrthoDB" id="10059875at2759"/>
<dbReference type="GO" id="GO:0004753">
    <property type="term" value="F:saccharopine dehydrogenase activity"/>
    <property type="evidence" value="ECO:0007669"/>
    <property type="project" value="TreeGrafter"/>
</dbReference>
<name>A0A2G8KBX9_STIJA</name>
<keyword evidence="1" id="KW-0560">Oxidoreductase</keyword>
<sequence length="354" mass="39757">MLRVKHLQRAIVATRCCHHGVKGKQRVMGIRREDYGSQWERRAPFNPSQVKSIVDQGVKVLVQPSNRRAYPMQDYETAGATIQEDLNEASLIVGVKQVPIPRLLPNKTYCFFSHTIKAQKENMPMLDAILEKNIRLVDYEKIVDEQGKRIVAFGKFAGIAGMINILHGLGLRLLALGHHTPFIHIAAAHNYRNSSMARQAVRDAGYEICLGLIPKSVGPMTFVVMGAGNVSQGALEVMEELPVQYVKPEDLREVAENGDHKKVYIAVVNRKDHIINKDGSPLDPLDYDKYPEKYTSVFSEKIAPWASCIVNGIFWDVNHPRFLSNMDTKQLLSEENSPKTDASAGCPRLPHRLL</sequence>
<accession>A0A2G8KBX9</accession>
<dbReference type="SUPFAM" id="SSF52283">
    <property type="entry name" value="Formate/glycerate dehydrogenase catalytic domain-like"/>
    <property type="match status" value="1"/>
</dbReference>
<dbReference type="EMBL" id="MRZV01000711">
    <property type="protein sequence ID" value="PIK45482.1"/>
    <property type="molecule type" value="Genomic_DNA"/>
</dbReference>
<comment type="caution">
    <text evidence="4">The sequence shown here is derived from an EMBL/GenBank/DDBJ whole genome shotgun (WGS) entry which is preliminary data.</text>
</comment>
<evidence type="ECO:0000259" key="3">
    <source>
        <dbReference type="SMART" id="SM01003"/>
    </source>
</evidence>
<dbReference type="SMART" id="SM01003">
    <property type="entry name" value="AlaDh_PNT_N"/>
    <property type="match status" value="1"/>
</dbReference>
<dbReference type="Pfam" id="PF05222">
    <property type="entry name" value="AlaDh_PNT_N"/>
    <property type="match status" value="1"/>
</dbReference>
<proteinExistence type="predicted"/>
<feature type="non-terminal residue" evidence="4">
    <location>
        <position position="354"/>
    </location>
</feature>